<dbReference type="AlphaFoldDB" id="A0A7S1PGL7"/>
<protein>
    <recommendedName>
        <fullName evidence="10">RING-type domain-containing protein</fullName>
    </recommendedName>
</protein>
<feature type="region of interest" description="Disordered" evidence="9">
    <location>
        <begin position="34"/>
        <end position="58"/>
    </location>
</feature>
<dbReference type="InterPro" id="IPR013083">
    <property type="entry name" value="Znf_RING/FYVE/PHD"/>
</dbReference>
<keyword evidence="7" id="KW-0472">Membrane</keyword>
<dbReference type="PANTHER" id="PTHR46539:SF1">
    <property type="entry name" value="E3 UBIQUITIN-PROTEIN LIGASE ATL42"/>
    <property type="match status" value="1"/>
</dbReference>
<feature type="region of interest" description="Disordered" evidence="9">
    <location>
        <begin position="385"/>
        <end position="427"/>
    </location>
</feature>
<gene>
    <name evidence="11" type="ORF">PCOS0759_LOCUS3633</name>
</gene>
<dbReference type="SUPFAM" id="SSF63491">
    <property type="entry name" value="BAG domain"/>
    <property type="match status" value="1"/>
</dbReference>
<dbReference type="Gene3D" id="3.30.40.10">
    <property type="entry name" value="Zinc/RING finger domain, C3HC4 (zinc finger)"/>
    <property type="match status" value="1"/>
</dbReference>
<organism evidence="11">
    <name type="scientific">Percolomonas cosmopolitus</name>
    <dbReference type="NCBI Taxonomy" id="63605"/>
    <lineage>
        <taxon>Eukaryota</taxon>
        <taxon>Discoba</taxon>
        <taxon>Heterolobosea</taxon>
        <taxon>Tetramitia</taxon>
        <taxon>Eutetramitia</taxon>
        <taxon>Percolomonadidae</taxon>
        <taxon>Percolomonas</taxon>
    </lineage>
</organism>
<keyword evidence="6" id="KW-1133">Transmembrane helix</keyword>
<evidence type="ECO:0000256" key="9">
    <source>
        <dbReference type="SAM" id="MobiDB-lite"/>
    </source>
</evidence>
<dbReference type="CDD" id="cd16454">
    <property type="entry name" value="RING-H2_PA-TM-RING"/>
    <property type="match status" value="1"/>
</dbReference>
<evidence type="ECO:0000256" key="2">
    <source>
        <dbReference type="ARBA" id="ARBA00022692"/>
    </source>
</evidence>
<evidence type="ECO:0000256" key="5">
    <source>
        <dbReference type="ARBA" id="ARBA00022833"/>
    </source>
</evidence>
<sequence>MSQQSEQGTEQNPSSHRRVVFIQFHIPLDPYQVASATPSSQIPSQINTEAPDGQQTPNAARNLSAQHLLRLFSGFVPIHIAQHEDDQQNGGIPDYLLRDIAAGLFGHHGPPKPPSMDKKAREELPTFIYDEERATFMTHHATDGCTICLSDFECGECVTALPCGHYFHTQCVGSWIDEHNTCPTCRFQMKVTNEELERQRIEQMSQRYGKAGFHILQESSQIERLFSIVYNLKHGTRTATMKEVNDIDLQLEKIIMDLDALENLDEQSRGKRREEIVKIQHMQSMLGEVREKCKEEEQLDNILDSTLAEIVLQQKSLDKIQINNEKEVESSHRKPQKSLSRGTSSSQKPRNVVPVQTSEKFLSPNPSTPFTPVDLSLLFNQNSMDSFESSMGDKTTDSPLGPFAAEVQPPRKRRKIDPADDTMDIDE</sequence>
<comment type="subcellular location">
    <subcellularLocation>
        <location evidence="1">Membrane</location>
    </subcellularLocation>
</comment>
<keyword evidence="5" id="KW-0862">Zinc</keyword>
<dbReference type="InterPro" id="IPR001841">
    <property type="entry name" value="Znf_RING"/>
</dbReference>
<feature type="region of interest" description="Disordered" evidence="9">
    <location>
        <begin position="323"/>
        <end position="367"/>
    </location>
</feature>
<dbReference type="EMBL" id="HBGD01004394">
    <property type="protein sequence ID" value="CAD9080393.1"/>
    <property type="molecule type" value="Transcribed_RNA"/>
</dbReference>
<dbReference type="SMART" id="SM00184">
    <property type="entry name" value="RING"/>
    <property type="match status" value="1"/>
</dbReference>
<evidence type="ECO:0000256" key="1">
    <source>
        <dbReference type="ARBA" id="ARBA00004370"/>
    </source>
</evidence>
<reference evidence="11" key="1">
    <citation type="submission" date="2021-01" db="EMBL/GenBank/DDBJ databases">
        <authorList>
            <person name="Corre E."/>
            <person name="Pelletier E."/>
            <person name="Niang G."/>
            <person name="Scheremetjew M."/>
            <person name="Finn R."/>
            <person name="Kale V."/>
            <person name="Holt S."/>
            <person name="Cochrane G."/>
            <person name="Meng A."/>
            <person name="Brown T."/>
            <person name="Cohen L."/>
        </authorList>
    </citation>
    <scope>NUCLEOTIDE SEQUENCE</scope>
    <source>
        <strain evidence="11">WS</strain>
    </source>
</reference>
<name>A0A7S1PGL7_9EUKA</name>
<feature type="compositionally biased region" description="Polar residues" evidence="9">
    <location>
        <begin position="337"/>
        <end position="367"/>
    </location>
</feature>
<keyword evidence="3" id="KW-0479">Metal-binding</keyword>
<dbReference type="Pfam" id="PF13639">
    <property type="entry name" value="zf-RING_2"/>
    <property type="match status" value="1"/>
</dbReference>
<dbReference type="PROSITE" id="PS50089">
    <property type="entry name" value="ZF_RING_2"/>
    <property type="match status" value="1"/>
</dbReference>
<evidence type="ECO:0000256" key="7">
    <source>
        <dbReference type="ARBA" id="ARBA00023136"/>
    </source>
</evidence>
<evidence type="ECO:0000256" key="8">
    <source>
        <dbReference type="PROSITE-ProRule" id="PRU00175"/>
    </source>
</evidence>
<dbReference type="PANTHER" id="PTHR46539">
    <property type="entry name" value="E3 UBIQUITIN-PROTEIN LIGASE ATL42"/>
    <property type="match status" value="1"/>
</dbReference>
<dbReference type="GO" id="GO:0016020">
    <property type="term" value="C:membrane"/>
    <property type="evidence" value="ECO:0007669"/>
    <property type="project" value="UniProtKB-SubCell"/>
</dbReference>
<accession>A0A7S1PGL7</accession>
<dbReference type="GO" id="GO:0008270">
    <property type="term" value="F:zinc ion binding"/>
    <property type="evidence" value="ECO:0007669"/>
    <property type="project" value="UniProtKB-KW"/>
</dbReference>
<feature type="domain" description="RING-type" evidence="10">
    <location>
        <begin position="145"/>
        <end position="186"/>
    </location>
</feature>
<dbReference type="SUPFAM" id="SSF57850">
    <property type="entry name" value="RING/U-box"/>
    <property type="match status" value="1"/>
</dbReference>
<evidence type="ECO:0000313" key="11">
    <source>
        <dbReference type="EMBL" id="CAD9080393.1"/>
    </source>
</evidence>
<keyword evidence="4 8" id="KW-0863">Zinc-finger</keyword>
<evidence type="ECO:0000256" key="6">
    <source>
        <dbReference type="ARBA" id="ARBA00022989"/>
    </source>
</evidence>
<keyword evidence="2" id="KW-0812">Transmembrane</keyword>
<proteinExistence type="predicted"/>
<evidence type="ECO:0000259" key="10">
    <source>
        <dbReference type="PROSITE" id="PS50089"/>
    </source>
</evidence>
<evidence type="ECO:0000256" key="4">
    <source>
        <dbReference type="ARBA" id="ARBA00022771"/>
    </source>
</evidence>
<evidence type="ECO:0000256" key="3">
    <source>
        <dbReference type="ARBA" id="ARBA00022723"/>
    </source>
</evidence>